<accession>A0A6P1NEV3</accession>
<dbReference type="EMBL" id="CP047652">
    <property type="protein sequence ID" value="QHI96069.1"/>
    <property type="molecule type" value="Genomic_DNA"/>
</dbReference>
<dbReference type="AlphaFoldDB" id="A0A6P1NEV3"/>
<dbReference type="InterPro" id="IPR018755">
    <property type="entry name" value="Phage_Mu_Gp48"/>
</dbReference>
<dbReference type="RefSeq" id="WP_160619142.1">
    <property type="nucleotide sequence ID" value="NZ_CP047652.1"/>
</dbReference>
<reference evidence="1 2" key="1">
    <citation type="submission" date="2020-01" db="EMBL/GenBank/DDBJ databases">
        <title>Genome sequencing of strain KACC 21507.</title>
        <authorList>
            <person name="Heo J."/>
            <person name="Kim S.-J."/>
            <person name="Kim J.-S."/>
            <person name="Hong S.-B."/>
            <person name="Kwon S.-W."/>
        </authorList>
    </citation>
    <scope>NUCLEOTIDE SEQUENCE [LARGE SCALE GENOMIC DNA]</scope>
    <source>
        <strain evidence="1 2">KACC 21507</strain>
    </source>
</reference>
<name>A0A6P1NEV3_9PROT</name>
<organism evidence="1 2">
    <name type="scientific">Aristophania vespae</name>
    <dbReference type="NCBI Taxonomy" id="2697033"/>
    <lineage>
        <taxon>Bacteria</taxon>
        <taxon>Pseudomonadati</taxon>
        <taxon>Pseudomonadota</taxon>
        <taxon>Alphaproteobacteria</taxon>
        <taxon>Acetobacterales</taxon>
        <taxon>Acetobacteraceae</taxon>
        <taxon>Aristophania</taxon>
    </lineage>
</organism>
<protein>
    <submittedName>
        <fullName evidence="1">DUF2313 domain-containing protein</fullName>
    </submittedName>
</protein>
<dbReference type="Pfam" id="PF10076">
    <property type="entry name" value="Phage_Mu_Gp48"/>
    <property type="match status" value="1"/>
</dbReference>
<dbReference type="Proteomes" id="UP000463975">
    <property type="component" value="Chromosome"/>
</dbReference>
<evidence type="ECO:0000313" key="1">
    <source>
        <dbReference type="EMBL" id="QHI96069.1"/>
    </source>
</evidence>
<proteinExistence type="predicted"/>
<sequence>MSIAPPRSAAEIAEEWHSDLLPGGPAWHGPNIKSLMHALALPRETLEGDIASIATEICPGTAHLLLDDYRDVLGTDPLGRDENNLTDDEWRALLQQRWTARGNQRPDFYKELAKKLGCDIKLWEPDAPLVGGTICGTKELAAPSVAFQWIVILPDETTDEQARKIRQFFNFLKPADSEVYFLRKGSWFNG</sequence>
<gene>
    <name evidence="1" type="ORF">GT348_07305</name>
</gene>
<keyword evidence="2" id="KW-1185">Reference proteome</keyword>
<dbReference type="KEGG" id="bomb:GT348_07305"/>
<evidence type="ECO:0000313" key="2">
    <source>
        <dbReference type="Proteomes" id="UP000463975"/>
    </source>
</evidence>